<evidence type="ECO:0000313" key="8">
    <source>
        <dbReference type="EMBL" id="EGV66169.1"/>
    </source>
</evidence>
<dbReference type="GO" id="GO:0005829">
    <property type="term" value="C:cytosol"/>
    <property type="evidence" value="ECO:0007669"/>
    <property type="project" value="TreeGrafter"/>
</dbReference>
<organism evidence="9">
    <name type="scientific">Candida tenuis (strain ATCC 10573 / BCRC 21748 / CBS 615 / JCM 9827 / NBRC 10315 / NRRL Y-1498 / VKM Y-70)</name>
    <name type="common">Yeast</name>
    <name type="synonym">Yamadazyma tenuis</name>
    <dbReference type="NCBI Taxonomy" id="590646"/>
    <lineage>
        <taxon>Eukaryota</taxon>
        <taxon>Fungi</taxon>
        <taxon>Dikarya</taxon>
        <taxon>Ascomycota</taxon>
        <taxon>Saccharomycotina</taxon>
        <taxon>Pichiomycetes</taxon>
        <taxon>Debaryomycetaceae</taxon>
        <taxon>Yamadazyma</taxon>
    </lineage>
</organism>
<evidence type="ECO:0000256" key="6">
    <source>
        <dbReference type="ARBA" id="ARBA00023242"/>
    </source>
</evidence>
<evidence type="ECO:0000256" key="1">
    <source>
        <dbReference type="ARBA" id="ARBA00004123"/>
    </source>
</evidence>
<dbReference type="GeneID" id="18246613"/>
<dbReference type="PANTHER" id="PTHR21399:SF0">
    <property type="entry name" value="METHYLOSOME SUBUNIT PICLN"/>
    <property type="match status" value="1"/>
</dbReference>
<dbReference type="GO" id="GO:0000387">
    <property type="term" value="P:spliceosomal snRNP assembly"/>
    <property type="evidence" value="ECO:0007669"/>
    <property type="project" value="TreeGrafter"/>
</dbReference>
<protein>
    <recommendedName>
        <fullName evidence="4">Protein LOT5</fullName>
    </recommendedName>
</protein>
<dbReference type="Pfam" id="PF03517">
    <property type="entry name" value="Voldacs"/>
    <property type="match status" value="1"/>
</dbReference>
<dbReference type="EMBL" id="GL996512">
    <property type="protein sequence ID" value="EGV66169.1"/>
    <property type="molecule type" value="Genomic_DNA"/>
</dbReference>
<comment type="similarity">
    <text evidence="3">Belongs to the LOT5 family.</text>
</comment>
<keyword evidence="5" id="KW-0963">Cytoplasm</keyword>
<dbReference type="KEGG" id="cten:18246613"/>
<dbReference type="STRING" id="590646.G3AY49"/>
<dbReference type="eggNOG" id="ENOG502RY1I">
    <property type="taxonomic scope" value="Eukaryota"/>
</dbReference>
<dbReference type="HOGENOM" id="CLU_087379_0_0_1"/>
<dbReference type="InterPro" id="IPR039924">
    <property type="entry name" value="ICln/Lot5/Saf5"/>
</dbReference>
<evidence type="ECO:0000256" key="2">
    <source>
        <dbReference type="ARBA" id="ARBA00004496"/>
    </source>
</evidence>
<accession>G3AY49</accession>
<proteinExistence type="inferred from homology"/>
<dbReference type="OrthoDB" id="432953at2759"/>
<evidence type="ECO:0000256" key="4">
    <source>
        <dbReference type="ARBA" id="ARBA00015935"/>
    </source>
</evidence>
<sequence length="277" mass="31305">MGSDPRLIYEYPNYENTIAFTEYQASSPEKFSLPDDDKFVLYAAGSNYSFLILDKDPNIQLFVHPEISSIQELPVDLFVLNTSFLVWCDSLNKGIEFPYQGILLHALQEPDKLYLQVSTSDLFQVQTQKESELVPTIELVLSPNSKMSRQQDSKLLSKVPDSVESVYHAMSKCSAMHFDSENEDQTDMANTGFDFAHSSLNPEFMEVSVPNSWVNEEPPTIHNTGDADDLECLEESHEEPEEAGMHVDIGFASIAGAIRRREHDEEDSGRAQRSRPN</sequence>
<dbReference type="PANTHER" id="PTHR21399">
    <property type="entry name" value="CHLORIDE CONDUCTANCE REGULATORY PROTEIN ICLN"/>
    <property type="match status" value="1"/>
</dbReference>
<evidence type="ECO:0000256" key="5">
    <source>
        <dbReference type="ARBA" id="ARBA00022490"/>
    </source>
</evidence>
<dbReference type="GO" id="GO:0045292">
    <property type="term" value="P:mRNA cis splicing, via spliceosome"/>
    <property type="evidence" value="ECO:0007669"/>
    <property type="project" value="TreeGrafter"/>
</dbReference>
<gene>
    <name evidence="8" type="ORF">CANTEDRAFT_112635</name>
</gene>
<dbReference type="AlphaFoldDB" id="G3AY49"/>
<dbReference type="InterPro" id="IPR011993">
    <property type="entry name" value="PH-like_dom_sf"/>
</dbReference>
<reference evidence="8 9" key="1">
    <citation type="journal article" date="2011" name="Proc. Natl. Acad. Sci. U.S.A.">
        <title>Comparative genomics of xylose-fermenting fungi for enhanced biofuel production.</title>
        <authorList>
            <person name="Wohlbach D.J."/>
            <person name="Kuo A."/>
            <person name="Sato T.K."/>
            <person name="Potts K.M."/>
            <person name="Salamov A.A."/>
            <person name="LaButti K.M."/>
            <person name="Sun H."/>
            <person name="Clum A."/>
            <person name="Pangilinan J.L."/>
            <person name="Lindquist E.A."/>
            <person name="Lucas S."/>
            <person name="Lapidus A."/>
            <person name="Jin M."/>
            <person name="Gunawan C."/>
            <person name="Balan V."/>
            <person name="Dale B.E."/>
            <person name="Jeffries T.W."/>
            <person name="Zinkel R."/>
            <person name="Barry K.W."/>
            <person name="Grigoriev I.V."/>
            <person name="Gasch A.P."/>
        </authorList>
    </citation>
    <scope>NUCLEOTIDE SEQUENCE [LARGE SCALE GENOMIC DNA]</scope>
    <source>
        <strain evidence="8">ATCC 10573</strain>
        <strain evidence="9">ATCC 10573 / BCRC 21748 / CBS 615 / JCM 9827 / NBRC 10315 / NRRL Y-1498 / VKM Y-70</strain>
    </source>
</reference>
<evidence type="ECO:0000256" key="3">
    <source>
        <dbReference type="ARBA" id="ARBA00006172"/>
    </source>
</evidence>
<comment type="subcellular location">
    <subcellularLocation>
        <location evidence="2">Cytoplasm</location>
    </subcellularLocation>
    <subcellularLocation>
        <location evidence="1">Nucleus</location>
    </subcellularLocation>
</comment>
<name>G3AY49_CANTC</name>
<keyword evidence="9" id="KW-1185">Reference proteome</keyword>
<dbReference type="Gene3D" id="2.30.29.30">
    <property type="entry name" value="Pleckstrin-homology domain (PH domain)/Phosphotyrosine-binding domain (PTB)"/>
    <property type="match status" value="1"/>
</dbReference>
<dbReference type="EMBL" id="GL996512">
    <property type="protein sequence ID" value="EGV66168.1"/>
    <property type="molecule type" value="Genomic_DNA"/>
</dbReference>
<feature type="region of interest" description="Disordered" evidence="7">
    <location>
        <begin position="258"/>
        <end position="277"/>
    </location>
</feature>
<keyword evidence="6" id="KW-0539">Nucleus</keyword>
<evidence type="ECO:0000313" key="9">
    <source>
        <dbReference type="Proteomes" id="UP000000707"/>
    </source>
</evidence>
<dbReference type="Proteomes" id="UP000000707">
    <property type="component" value="Unassembled WGS sequence"/>
</dbReference>
<dbReference type="GO" id="GO:0034715">
    <property type="term" value="C:pICln-Sm protein complex"/>
    <property type="evidence" value="ECO:0007669"/>
    <property type="project" value="TreeGrafter"/>
</dbReference>
<dbReference type="GO" id="GO:0005681">
    <property type="term" value="C:spliceosomal complex"/>
    <property type="evidence" value="ECO:0007669"/>
    <property type="project" value="TreeGrafter"/>
</dbReference>
<evidence type="ECO:0000256" key="7">
    <source>
        <dbReference type="SAM" id="MobiDB-lite"/>
    </source>
</evidence>